<dbReference type="Pfam" id="PF00995">
    <property type="entry name" value="Sec1"/>
    <property type="match status" value="1"/>
</dbReference>
<feature type="compositionally biased region" description="Basic and acidic residues" evidence="6">
    <location>
        <begin position="47"/>
        <end position="56"/>
    </location>
</feature>
<dbReference type="GO" id="GO:0031338">
    <property type="term" value="P:regulation of vesicle fusion"/>
    <property type="evidence" value="ECO:0007669"/>
    <property type="project" value="UniProtKB-ARBA"/>
</dbReference>
<dbReference type="AlphaFoldDB" id="A0A7J7CIK8"/>
<evidence type="ECO:0000256" key="6">
    <source>
        <dbReference type="SAM" id="MobiDB-lite"/>
    </source>
</evidence>
<evidence type="ECO:0000256" key="3">
    <source>
        <dbReference type="ARBA" id="ARBA00022448"/>
    </source>
</evidence>
<evidence type="ECO:0000256" key="2">
    <source>
        <dbReference type="ARBA" id="ARBA00009884"/>
    </source>
</evidence>
<feature type="region of interest" description="Disordered" evidence="6">
    <location>
        <begin position="136"/>
        <end position="165"/>
    </location>
</feature>
<reference evidence="7 8" key="1">
    <citation type="journal article" date="2020" name="Nat. Commun.">
        <title>Genome of Tripterygium wilfordii and identification of cytochrome P450 involved in triptolide biosynthesis.</title>
        <authorList>
            <person name="Tu L."/>
            <person name="Su P."/>
            <person name="Zhang Z."/>
            <person name="Gao L."/>
            <person name="Wang J."/>
            <person name="Hu T."/>
            <person name="Zhou J."/>
            <person name="Zhang Y."/>
            <person name="Zhao Y."/>
            <person name="Liu Y."/>
            <person name="Song Y."/>
            <person name="Tong Y."/>
            <person name="Lu Y."/>
            <person name="Yang J."/>
            <person name="Xu C."/>
            <person name="Jia M."/>
            <person name="Peters R.J."/>
            <person name="Huang L."/>
            <person name="Gao W."/>
        </authorList>
    </citation>
    <scope>NUCLEOTIDE SEQUENCE [LARGE SCALE GENOMIC DNA]</scope>
    <source>
        <strain evidence="8">cv. XIE 37</strain>
        <tissue evidence="7">Leaf</tissue>
    </source>
</reference>
<feature type="compositionally biased region" description="Basic residues" evidence="6">
    <location>
        <begin position="57"/>
        <end position="68"/>
    </location>
</feature>
<feature type="compositionally biased region" description="Low complexity" evidence="6">
    <location>
        <begin position="142"/>
        <end position="155"/>
    </location>
</feature>
<keyword evidence="3" id="KW-0813">Transport</keyword>
<dbReference type="PANTHER" id="PTHR11679">
    <property type="entry name" value="VESICLE PROTEIN SORTING-ASSOCIATED"/>
    <property type="match status" value="1"/>
</dbReference>
<dbReference type="InParanoid" id="A0A7J7CIK8"/>
<comment type="caution">
    <text evidence="7">The sequence shown here is derived from an EMBL/GenBank/DDBJ whole genome shotgun (WGS) entry which is preliminary data.</text>
</comment>
<gene>
    <name evidence="7" type="ORF">HS088_TW16G00328</name>
</gene>
<dbReference type="GO" id="GO:0098588">
    <property type="term" value="C:bounding membrane of organelle"/>
    <property type="evidence" value="ECO:0007669"/>
    <property type="project" value="UniProtKB-ARBA"/>
</dbReference>
<proteinExistence type="inferred from homology"/>
<comment type="subcellular location">
    <subcellularLocation>
        <location evidence="1">Endomembrane system</location>
        <topology evidence="1">Peripheral membrane protein</topology>
    </subcellularLocation>
</comment>
<keyword evidence="8" id="KW-1185">Reference proteome</keyword>
<dbReference type="InterPro" id="IPR027482">
    <property type="entry name" value="Sec1-like_dom2"/>
</dbReference>
<feature type="region of interest" description="Disordered" evidence="6">
    <location>
        <begin position="43"/>
        <end position="68"/>
    </location>
</feature>
<dbReference type="FunFam" id="3.40.50.2060:FF:000007">
    <property type="entry name" value="Vacuolar sorting protein"/>
    <property type="match status" value="1"/>
</dbReference>
<name>A0A7J7CIK8_TRIWF</name>
<accession>A0A7J7CIK8</accession>
<evidence type="ECO:0000256" key="5">
    <source>
        <dbReference type="ARBA" id="ARBA00023136"/>
    </source>
</evidence>
<comment type="similarity">
    <text evidence="2">Belongs to the STXBP/unc-18/SEC1 family.</text>
</comment>
<keyword evidence="4" id="KW-0653">Protein transport</keyword>
<dbReference type="GO" id="GO:0016192">
    <property type="term" value="P:vesicle-mediated transport"/>
    <property type="evidence" value="ECO:0007669"/>
    <property type="project" value="InterPro"/>
</dbReference>
<evidence type="ECO:0000313" key="8">
    <source>
        <dbReference type="Proteomes" id="UP000593562"/>
    </source>
</evidence>
<evidence type="ECO:0000256" key="4">
    <source>
        <dbReference type="ARBA" id="ARBA00022927"/>
    </source>
</evidence>
<dbReference type="Pfam" id="PF07939">
    <property type="entry name" value="DUF1685"/>
    <property type="match status" value="1"/>
</dbReference>
<sequence>MGAISCQRDPDWVVSSTESILQNDNQTTVELEDEEERMRLFSGFNRTQERKMEEKTKNKKTKTKKKKNQVLLEGYVEVPSEDDLKRTKSLTDEDLDELKGCLDLGFGFSYDEIPELCNTLPALELCYSMSQRFHDEHHKSPETSGVSEPSSSPVPNWKISSPGDHPEEVKARLKYWAQAVACTLDPVHDGSTLKMRRNKRKRTRMKNVSVLYKQFMLGSTVVLGIPTLCIPVDHAKLWMGWDTYGYLLRVGTQLLYINSSCLDRINGSARLKFRSLFRGIFLQYRKMVLVTAARDYVNRMLQDITGMKVLILDSQTVSIVSVVYSQSELFRKKFFLVELVDSISMSKESMSHLKAVYFLRPTSQNIQHLRRQLANPRFGEYHLFFSNMLKDTQIHILADSDEQEVVNQVQEFYADFVAVDPYHFTLNIPSNCSYMIPAVVDPSGLQRFCDCVVYGIAAVFLALKRRPVIRYQRTSDVAKRIAHETSKLMYQQESSLFDFRRVEVSPLLLIVDRRDDPVTPLLNQWTYQAMVHELIDIEDNKVDLRSIGKSTKDQQEVVLSSAQDAFFKANMYENFGDIGMNIKHGG</sequence>
<dbReference type="Gene3D" id="3.40.50.2060">
    <property type="match status" value="1"/>
</dbReference>
<dbReference type="GO" id="GO:0031201">
    <property type="term" value="C:SNARE complex"/>
    <property type="evidence" value="ECO:0007669"/>
    <property type="project" value="UniProtKB-ARBA"/>
</dbReference>
<keyword evidence="5" id="KW-0472">Membrane</keyword>
<organism evidence="7 8">
    <name type="scientific">Tripterygium wilfordii</name>
    <name type="common">Thunder God vine</name>
    <dbReference type="NCBI Taxonomy" id="458696"/>
    <lineage>
        <taxon>Eukaryota</taxon>
        <taxon>Viridiplantae</taxon>
        <taxon>Streptophyta</taxon>
        <taxon>Embryophyta</taxon>
        <taxon>Tracheophyta</taxon>
        <taxon>Spermatophyta</taxon>
        <taxon>Magnoliopsida</taxon>
        <taxon>eudicotyledons</taxon>
        <taxon>Gunneridae</taxon>
        <taxon>Pentapetalae</taxon>
        <taxon>rosids</taxon>
        <taxon>fabids</taxon>
        <taxon>Celastrales</taxon>
        <taxon>Celastraceae</taxon>
        <taxon>Tripterygium</taxon>
    </lineage>
</organism>
<dbReference type="Proteomes" id="UP000593562">
    <property type="component" value="Unassembled WGS sequence"/>
</dbReference>
<dbReference type="InterPro" id="IPR036045">
    <property type="entry name" value="Sec1-like_sf"/>
</dbReference>
<dbReference type="EMBL" id="JAAARO010000016">
    <property type="protein sequence ID" value="KAF5733887.1"/>
    <property type="molecule type" value="Genomic_DNA"/>
</dbReference>
<dbReference type="InterPro" id="IPR043154">
    <property type="entry name" value="Sec-1-like_dom1"/>
</dbReference>
<protein>
    <submittedName>
        <fullName evidence="7">Vacuolar protein sorting 45</fullName>
    </submittedName>
</protein>
<dbReference type="InterPro" id="IPR001619">
    <property type="entry name" value="Sec1-like"/>
</dbReference>
<dbReference type="Gene3D" id="3.40.50.1910">
    <property type="match status" value="1"/>
</dbReference>
<evidence type="ECO:0000256" key="1">
    <source>
        <dbReference type="ARBA" id="ARBA00004184"/>
    </source>
</evidence>
<dbReference type="InterPro" id="IPR012881">
    <property type="entry name" value="DUF1685"/>
</dbReference>
<dbReference type="GO" id="GO:0005794">
    <property type="term" value="C:Golgi apparatus"/>
    <property type="evidence" value="ECO:0007669"/>
    <property type="project" value="UniProtKB-ARBA"/>
</dbReference>
<dbReference type="SUPFAM" id="SSF56815">
    <property type="entry name" value="Sec1/munc18-like (SM) proteins"/>
    <property type="match status" value="1"/>
</dbReference>
<evidence type="ECO:0000313" key="7">
    <source>
        <dbReference type="EMBL" id="KAF5733887.1"/>
    </source>
</evidence>
<dbReference type="GO" id="GO:0006886">
    <property type="term" value="P:intracellular protein transport"/>
    <property type="evidence" value="ECO:0007669"/>
    <property type="project" value="UniProtKB-ARBA"/>
</dbReference>